<protein>
    <submittedName>
        <fullName evidence="3">Uncharacterized protein</fullName>
    </submittedName>
</protein>
<name>A0ABQ8V640_9AGAR</name>
<feature type="compositionally biased region" description="Polar residues" evidence="2">
    <location>
        <begin position="42"/>
        <end position="52"/>
    </location>
</feature>
<feature type="region of interest" description="Disordered" evidence="2">
    <location>
        <begin position="42"/>
        <end position="63"/>
    </location>
</feature>
<dbReference type="Proteomes" id="UP001150217">
    <property type="component" value="Unassembled WGS sequence"/>
</dbReference>
<evidence type="ECO:0000256" key="1">
    <source>
        <dbReference type="SAM" id="Coils"/>
    </source>
</evidence>
<sequence>MPPTPRPTLVPRTLTAHPYRAENQRLAARVCLLESQLADSQRENSSLTSALRDTSHALESRQREVEQLRSSSREVLEHEVEYRRVLDQFLALDEALPGASSGSLLERFRKVQEDLQTATRERNVAVEKLSTSVRKNSHLTTSLLHQQGVVDESNALATRQRRLVEELQEEVHRARGRVAFVDQMIKELSCPDRNPTNPNTSPHVLTFLILFAPPQDTLEAIRTSPRQYNHPPENVLTTIPTHRVQLLLRNATRFRISTFATYALGTPLDLTGTSSRVHLPTLAITRSFPSSVAVSVAPFELQPAPSTLQRKLIIPTTHLRPILTQVLQEYPDEGYYEVVLPPLLQLEGDLNKAREDLRRVATFAHRLYRSDPATVLHHHHRYIGAIIEAVVAFLRRGLNSDDLDVVVHNFRLALDYMQAARGVHGDLYMRSLSSIQWFFNNAVDEDEGLHRMVLDHSRFDNDGPFLTAAQHAGFAPPPNDSLEPPLHRQMLALSTPLPHGDSAGMWDDIIPALPSLDQLTSDWEWLMLQYIHHITDTPLPGPATPAPRPLSEMVVEPSLEAPAVPVSPLPADSPLQVPLFMPEQDSPTSPSPPPPSPTLPPLFGSVANLTIDLTGDDDDELYETGEVPSGSVIEAGEVGTVTSEQIPKNEPL</sequence>
<organism evidence="3 4">
    <name type="scientific">Lentinula lateritia</name>
    <dbReference type="NCBI Taxonomy" id="40482"/>
    <lineage>
        <taxon>Eukaryota</taxon>
        <taxon>Fungi</taxon>
        <taxon>Dikarya</taxon>
        <taxon>Basidiomycota</taxon>
        <taxon>Agaricomycotina</taxon>
        <taxon>Agaricomycetes</taxon>
        <taxon>Agaricomycetidae</taxon>
        <taxon>Agaricales</taxon>
        <taxon>Marasmiineae</taxon>
        <taxon>Omphalotaceae</taxon>
        <taxon>Lentinula</taxon>
    </lineage>
</organism>
<evidence type="ECO:0000313" key="4">
    <source>
        <dbReference type="Proteomes" id="UP001150217"/>
    </source>
</evidence>
<gene>
    <name evidence="3" type="ORF">C8R41DRAFT_923368</name>
</gene>
<keyword evidence="1" id="KW-0175">Coiled coil</keyword>
<evidence type="ECO:0000313" key="3">
    <source>
        <dbReference type="EMBL" id="KAJ4476255.1"/>
    </source>
</evidence>
<feature type="compositionally biased region" description="Pro residues" evidence="2">
    <location>
        <begin position="589"/>
        <end position="600"/>
    </location>
</feature>
<dbReference type="EMBL" id="JANVFT010000071">
    <property type="protein sequence ID" value="KAJ4476255.1"/>
    <property type="molecule type" value="Genomic_DNA"/>
</dbReference>
<keyword evidence="4" id="KW-1185">Reference proteome</keyword>
<evidence type="ECO:0000256" key="2">
    <source>
        <dbReference type="SAM" id="MobiDB-lite"/>
    </source>
</evidence>
<comment type="caution">
    <text evidence="3">The sequence shown here is derived from an EMBL/GenBank/DDBJ whole genome shotgun (WGS) entry which is preliminary data.</text>
</comment>
<feature type="compositionally biased region" description="Acidic residues" evidence="2">
    <location>
        <begin position="614"/>
        <end position="623"/>
    </location>
</feature>
<accession>A0ABQ8V640</accession>
<feature type="compositionally biased region" description="Basic and acidic residues" evidence="2">
    <location>
        <begin position="53"/>
        <end position="63"/>
    </location>
</feature>
<reference evidence="3" key="1">
    <citation type="submission" date="2022-08" db="EMBL/GenBank/DDBJ databases">
        <title>A Global Phylogenomic Analysis of the Shiitake Genus Lentinula.</title>
        <authorList>
            <consortium name="DOE Joint Genome Institute"/>
            <person name="Sierra-Patev S."/>
            <person name="Min B."/>
            <person name="Naranjo-Ortiz M."/>
            <person name="Looney B."/>
            <person name="Konkel Z."/>
            <person name="Slot J.C."/>
            <person name="Sakamoto Y."/>
            <person name="Steenwyk J.L."/>
            <person name="Rokas A."/>
            <person name="Carro J."/>
            <person name="Camarero S."/>
            <person name="Ferreira P."/>
            <person name="Molpeceres G."/>
            <person name="Ruiz-Duenas F.J."/>
            <person name="Serrano A."/>
            <person name="Henrissat B."/>
            <person name="Drula E."/>
            <person name="Hughes K.W."/>
            <person name="Mata J.L."/>
            <person name="Ishikawa N.K."/>
            <person name="Vargas-Isla R."/>
            <person name="Ushijima S."/>
            <person name="Smith C.A."/>
            <person name="Ahrendt S."/>
            <person name="Andreopoulos W."/>
            <person name="He G."/>
            <person name="Labutti K."/>
            <person name="Lipzen A."/>
            <person name="Ng V."/>
            <person name="Riley R."/>
            <person name="Sandor L."/>
            <person name="Barry K."/>
            <person name="Martinez A.T."/>
            <person name="Xiao Y."/>
            <person name="Gibbons J.G."/>
            <person name="Terashima K."/>
            <person name="Grigoriev I.V."/>
            <person name="Hibbett D.S."/>
        </authorList>
    </citation>
    <scope>NUCLEOTIDE SEQUENCE</scope>
    <source>
        <strain evidence="3">RHP3577 ss4</strain>
    </source>
</reference>
<proteinExistence type="predicted"/>
<feature type="region of interest" description="Disordered" evidence="2">
    <location>
        <begin position="564"/>
        <end position="652"/>
    </location>
</feature>
<feature type="coiled-coil region" evidence="1">
    <location>
        <begin position="150"/>
        <end position="184"/>
    </location>
</feature>